<evidence type="ECO:0000256" key="1">
    <source>
        <dbReference type="SAM" id="Phobius"/>
    </source>
</evidence>
<name>A4CN38_ROBBH</name>
<dbReference type="HOGENOM" id="CLU_3188468_0_0_10"/>
<feature type="transmembrane region" description="Helical" evidence="1">
    <location>
        <begin position="6"/>
        <end position="28"/>
    </location>
</feature>
<keyword evidence="1" id="KW-0812">Transmembrane</keyword>
<keyword evidence="1" id="KW-0472">Membrane</keyword>
<keyword evidence="3" id="KW-1185">Reference proteome</keyword>
<keyword evidence="1" id="KW-1133">Transmembrane helix</keyword>
<evidence type="ECO:0000313" key="2">
    <source>
        <dbReference type="EMBL" id="EAR15080.1"/>
    </source>
</evidence>
<dbReference type="AlphaFoldDB" id="A4CN38"/>
<proteinExistence type="predicted"/>
<reference evidence="2 3" key="1">
    <citation type="journal article" date="2009" name="J. Bacteriol.">
        <title>Complete genome sequence of Robiginitalea biformata HTCC2501.</title>
        <authorList>
            <person name="Oh H.M."/>
            <person name="Giovannoni S.J."/>
            <person name="Lee K."/>
            <person name="Ferriera S."/>
            <person name="Johnson J."/>
            <person name="Cho J.C."/>
        </authorList>
    </citation>
    <scope>NUCLEOTIDE SEQUENCE [LARGE SCALE GENOMIC DNA]</scope>
    <source>
        <strain evidence="3">ATCC BAA-864 / HTCC2501 / KCTC 12146</strain>
    </source>
</reference>
<evidence type="ECO:0000313" key="3">
    <source>
        <dbReference type="Proteomes" id="UP000009049"/>
    </source>
</evidence>
<sequence>MDIPKEALYILVPVIFLALAMGLLNYLTRNGRNFRSSRNRRARKQD</sequence>
<dbReference type="Proteomes" id="UP000009049">
    <property type="component" value="Chromosome"/>
</dbReference>
<organism evidence="2 3">
    <name type="scientific">Robiginitalea biformata (strain ATCC BAA-864 / DSM 15991 / KCTC 12146 / HTCC2501)</name>
    <dbReference type="NCBI Taxonomy" id="313596"/>
    <lineage>
        <taxon>Bacteria</taxon>
        <taxon>Pseudomonadati</taxon>
        <taxon>Bacteroidota</taxon>
        <taxon>Flavobacteriia</taxon>
        <taxon>Flavobacteriales</taxon>
        <taxon>Flavobacteriaceae</taxon>
        <taxon>Robiginitalea</taxon>
    </lineage>
</organism>
<gene>
    <name evidence="2" type="ordered locus">RB2501_12157</name>
</gene>
<dbReference type="KEGG" id="rbi:RB2501_12157"/>
<dbReference type="EMBL" id="CP001712">
    <property type="protein sequence ID" value="EAR15080.1"/>
    <property type="molecule type" value="Genomic_DNA"/>
</dbReference>
<accession>A4CN38</accession>
<protein>
    <submittedName>
        <fullName evidence="2">Uncharacterized protein</fullName>
    </submittedName>
</protein>